<evidence type="ECO:0000313" key="3">
    <source>
        <dbReference type="Proteomes" id="UP000054498"/>
    </source>
</evidence>
<dbReference type="OrthoDB" id="1667110at2759"/>
<sequence>MLLQVPPSVSSGLTLDLPGIGRTAQLPRDALRRLLRTANTADLQQSARRLGGVDEAGGMIPQEKDQLVDFLIDRMDSHGGYVEIRPTDAPGGFMRAGAGDDKPTSAGSSEAAAEPRAAGGRGAAAASGAAASTATGGGGGEPPGGCGGAQEDRRERVGGKRRGDAAGARACDGEPRCHTPPPGAAIQGASAGRTEPAAPGATKGRASKRGSLPLGGAPAGKRARSQSWPLGLMFTLFVLGLQAPFAAENEAVATITSAADKTLALMSTAPAACGTGIHMAWTEGKNVAFAITGGPPPKPAAARAIAAADGEFGDAARGALAMWVFFRPSMVAAGALARWLARRGKGGLGDRVKLSVAEVIALARSCPGLVHVVFQHAGTCVDIRPRWPYQVVDLRPSLKVAWERVRRWHMALYAVALTTLVSPLFGRMAPDRVGFRKVLFEDMCRGYCEYVFRFFQQHRAATSTR</sequence>
<evidence type="ECO:0000313" key="2">
    <source>
        <dbReference type="EMBL" id="KIY94745.1"/>
    </source>
</evidence>
<dbReference type="RefSeq" id="XP_013893765.1">
    <property type="nucleotide sequence ID" value="XM_014038311.1"/>
</dbReference>
<feature type="region of interest" description="Disordered" evidence="1">
    <location>
        <begin position="85"/>
        <end position="223"/>
    </location>
</feature>
<protein>
    <submittedName>
        <fullName evidence="2">Uncharacterized protein</fullName>
    </submittedName>
</protein>
<feature type="compositionally biased region" description="Gly residues" evidence="1">
    <location>
        <begin position="135"/>
        <end position="148"/>
    </location>
</feature>
<dbReference type="AlphaFoldDB" id="A0A0D2MIE1"/>
<keyword evidence="3" id="KW-1185">Reference proteome</keyword>
<name>A0A0D2MIE1_9CHLO</name>
<evidence type="ECO:0000256" key="1">
    <source>
        <dbReference type="SAM" id="MobiDB-lite"/>
    </source>
</evidence>
<dbReference type="GeneID" id="25730658"/>
<gene>
    <name evidence="2" type="ORF">MNEG_13218</name>
</gene>
<dbReference type="Proteomes" id="UP000054498">
    <property type="component" value="Unassembled WGS sequence"/>
</dbReference>
<feature type="compositionally biased region" description="Basic and acidic residues" evidence="1">
    <location>
        <begin position="150"/>
        <end position="164"/>
    </location>
</feature>
<reference evidence="2 3" key="1">
    <citation type="journal article" date="2013" name="BMC Genomics">
        <title>Reconstruction of the lipid metabolism for the microalga Monoraphidium neglectum from its genome sequence reveals characteristics suitable for biofuel production.</title>
        <authorList>
            <person name="Bogen C."/>
            <person name="Al-Dilaimi A."/>
            <person name="Albersmeier A."/>
            <person name="Wichmann J."/>
            <person name="Grundmann M."/>
            <person name="Rupp O."/>
            <person name="Lauersen K.J."/>
            <person name="Blifernez-Klassen O."/>
            <person name="Kalinowski J."/>
            <person name="Goesmann A."/>
            <person name="Mussgnug J.H."/>
            <person name="Kruse O."/>
        </authorList>
    </citation>
    <scope>NUCLEOTIDE SEQUENCE [LARGE SCALE GENOMIC DNA]</scope>
    <source>
        <strain evidence="2 3">SAG 48.87</strain>
    </source>
</reference>
<organism evidence="2 3">
    <name type="scientific">Monoraphidium neglectum</name>
    <dbReference type="NCBI Taxonomy" id="145388"/>
    <lineage>
        <taxon>Eukaryota</taxon>
        <taxon>Viridiplantae</taxon>
        <taxon>Chlorophyta</taxon>
        <taxon>core chlorophytes</taxon>
        <taxon>Chlorophyceae</taxon>
        <taxon>CS clade</taxon>
        <taxon>Sphaeropleales</taxon>
        <taxon>Selenastraceae</taxon>
        <taxon>Monoraphidium</taxon>
    </lineage>
</organism>
<proteinExistence type="predicted"/>
<dbReference type="KEGG" id="mng:MNEG_13218"/>
<dbReference type="EMBL" id="KK103914">
    <property type="protein sequence ID" value="KIY94745.1"/>
    <property type="molecule type" value="Genomic_DNA"/>
</dbReference>
<accession>A0A0D2MIE1</accession>
<feature type="compositionally biased region" description="Low complexity" evidence="1">
    <location>
        <begin position="104"/>
        <end position="134"/>
    </location>
</feature>